<evidence type="ECO:0000256" key="2">
    <source>
        <dbReference type="ARBA" id="ARBA00022692"/>
    </source>
</evidence>
<dbReference type="InterPro" id="IPR003599">
    <property type="entry name" value="Ig_sub"/>
</dbReference>
<feature type="domain" description="Ig-like" evidence="7">
    <location>
        <begin position="41"/>
        <end position="142"/>
    </location>
</feature>
<keyword evidence="9" id="KW-1185">Reference proteome</keyword>
<comment type="subcellular location">
    <subcellularLocation>
        <location evidence="1">Membrane</location>
        <topology evidence="1">Single-pass membrane protein</topology>
    </subcellularLocation>
</comment>
<dbReference type="Pfam" id="PF13927">
    <property type="entry name" value="Ig_3"/>
    <property type="match status" value="2"/>
</dbReference>
<evidence type="ECO:0000259" key="7">
    <source>
        <dbReference type="PROSITE" id="PS50835"/>
    </source>
</evidence>
<accession>A0A482WKV7</accession>
<keyword evidence="5" id="KW-1015">Disulfide bond</keyword>
<dbReference type="GO" id="GO:0016020">
    <property type="term" value="C:membrane"/>
    <property type="evidence" value="ECO:0007669"/>
    <property type="project" value="UniProtKB-SubCell"/>
</dbReference>
<dbReference type="PANTHER" id="PTHR23278">
    <property type="entry name" value="SIDESTEP PROTEIN"/>
    <property type="match status" value="1"/>
</dbReference>
<name>A0A482WKV7_LAOST</name>
<dbReference type="SMART" id="SM00409">
    <property type="entry name" value="IG"/>
    <property type="match status" value="5"/>
</dbReference>
<feature type="chain" id="PRO_5019828844" description="Ig-like domain-containing protein" evidence="6">
    <location>
        <begin position="19"/>
        <end position="544"/>
    </location>
</feature>
<dbReference type="InterPro" id="IPR013783">
    <property type="entry name" value="Ig-like_fold"/>
</dbReference>
<dbReference type="AlphaFoldDB" id="A0A482WKV7"/>
<evidence type="ECO:0000256" key="1">
    <source>
        <dbReference type="ARBA" id="ARBA00004167"/>
    </source>
</evidence>
<dbReference type="Pfam" id="PF08205">
    <property type="entry name" value="C2-set_2"/>
    <property type="match status" value="1"/>
</dbReference>
<dbReference type="Pfam" id="PF07686">
    <property type="entry name" value="V-set"/>
    <property type="match status" value="1"/>
</dbReference>
<proteinExistence type="predicted"/>
<keyword evidence="3" id="KW-1133">Transmembrane helix</keyword>
<comment type="caution">
    <text evidence="8">The sequence shown here is derived from an EMBL/GenBank/DDBJ whole genome shotgun (WGS) entry which is preliminary data.</text>
</comment>
<evidence type="ECO:0000313" key="8">
    <source>
        <dbReference type="EMBL" id="RZF34123.1"/>
    </source>
</evidence>
<feature type="domain" description="Ig-like" evidence="7">
    <location>
        <begin position="351"/>
        <end position="443"/>
    </location>
</feature>
<dbReference type="SUPFAM" id="SSF48726">
    <property type="entry name" value="Immunoglobulin"/>
    <property type="match status" value="5"/>
</dbReference>
<dbReference type="InterPro" id="IPR003598">
    <property type="entry name" value="Ig_sub2"/>
</dbReference>
<dbReference type="Proteomes" id="UP000291343">
    <property type="component" value="Unassembled WGS sequence"/>
</dbReference>
<keyword evidence="4" id="KW-0472">Membrane</keyword>
<keyword evidence="2" id="KW-0812">Transmembrane</keyword>
<dbReference type="PROSITE" id="PS50835">
    <property type="entry name" value="IG_LIKE"/>
    <property type="match status" value="5"/>
</dbReference>
<dbReference type="EMBL" id="QKKF02032524">
    <property type="protein sequence ID" value="RZF34123.1"/>
    <property type="molecule type" value="Genomic_DNA"/>
</dbReference>
<dbReference type="Pfam" id="PF00047">
    <property type="entry name" value="ig"/>
    <property type="match status" value="1"/>
</dbReference>
<dbReference type="InterPro" id="IPR036179">
    <property type="entry name" value="Ig-like_dom_sf"/>
</dbReference>
<dbReference type="InterPro" id="IPR007110">
    <property type="entry name" value="Ig-like_dom"/>
</dbReference>
<evidence type="ECO:0000313" key="9">
    <source>
        <dbReference type="Proteomes" id="UP000291343"/>
    </source>
</evidence>
<protein>
    <recommendedName>
        <fullName evidence="7">Ig-like domain-containing protein</fullName>
    </recommendedName>
</protein>
<evidence type="ECO:0000256" key="5">
    <source>
        <dbReference type="ARBA" id="ARBA00023157"/>
    </source>
</evidence>
<dbReference type="InterPro" id="IPR013106">
    <property type="entry name" value="Ig_V-set"/>
</dbReference>
<dbReference type="FunCoup" id="A0A482WKV7">
    <property type="interactions" value="1"/>
</dbReference>
<dbReference type="STRING" id="195883.A0A482WKV7"/>
<dbReference type="Gene3D" id="2.60.40.10">
    <property type="entry name" value="Immunoglobulins"/>
    <property type="match status" value="5"/>
</dbReference>
<keyword evidence="6" id="KW-0732">Signal</keyword>
<dbReference type="SMART" id="SM00408">
    <property type="entry name" value="IGc2"/>
    <property type="match status" value="5"/>
</dbReference>
<reference evidence="8 9" key="1">
    <citation type="journal article" date="2017" name="Gigascience">
        <title>Genome sequence of the small brown planthopper, Laodelphax striatellus.</title>
        <authorList>
            <person name="Zhu J."/>
            <person name="Jiang F."/>
            <person name="Wang X."/>
            <person name="Yang P."/>
            <person name="Bao Y."/>
            <person name="Zhao W."/>
            <person name="Wang W."/>
            <person name="Lu H."/>
            <person name="Wang Q."/>
            <person name="Cui N."/>
            <person name="Li J."/>
            <person name="Chen X."/>
            <person name="Luo L."/>
            <person name="Yu J."/>
            <person name="Kang L."/>
            <person name="Cui F."/>
        </authorList>
    </citation>
    <scope>NUCLEOTIDE SEQUENCE [LARGE SCALE GENOMIC DNA]</scope>
    <source>
        <strain evidence="8">Lst14</strain>
    </source>
</reference>
<evidence type="ECO:0000256" key="3">
    <source>
        <dbReference type="ARBA" id="ARBA00022989"/>
    </source>
</evidence>
<feature type="non-terminal residue" evidence="8">
    <location>
        <position position="544"/>
    </location>
</feature>
<organism evidence="8 9">
    <name type="scientific">Laodelphax striatellus</name>
    <name type="common">Small brown planthopper</name>
    <name type="synonym">Delphax striatella</name>
    <dbReference type="NCBI Taxonomy" id="195883"/>
    <lineage>
        <taxon>Eukaryota</taxon>
        <taxon>Metazoa</taxon>
        <taxon>Ecdysozoa</taxon>
        <taxon>Arthropoda</taxon>
        <taxon>Hexapoda</taxon>
        <taxon>Insecta</taxon>
        <taxon>Pterygota</taxon>
        <taxon>Neoptera</taxon>
        <taxon>Paraneoptera</taxon>
        <taxon>Hemiptera</taxon>
        <taxon>Auchenorrhyncha</taxon>
        <taxon>Fulgoroidea</taxon>
        <taxon>Delphacidae</taxon>
        <taxon>Criomorphinae</taxon>
        <taxon>Laodelphax</taxon>
    </lineage>
</organism>
<dbReference type="PANTHER" id="PTHR23278:SF28">
    <property type="entry name" value="SIDESTEP IV, ISOFORM C"/>
    <property type="match status" value="1"/>
</dbReference>
<dbReference type="InParanoid" id="A0A482WKV7"/>
<feature type="domain" description="Ig-like" evidence="7">
    <location>
        <begin position="252"/>
        <end position="346"/>
    </location>
</feature>
<dbReference type="InterPro" id="IPR013151">
    <property type="entry name" value="Immunoglobulin_dom"/>
</dbReference>
<feature type="domain" description="Ig-like" evidence="7">
    <location>
        <begin position="448"/>
        <end position="523"/>
    </location>
</feature>
<evidence type="ECO:0000256" key="6">
    <source>
        <dbReference type="SAM" id="SignalP"/>
    </source>
</evidence>
<dbReference type="InterPro" id="IPR013162">
    <property type="entry name" value="CD80_C2-set"/>
</dbReference>
<feature type="domain" description="Ig-like" evidence="7">
    <location>
        <begin position="150"/>
        <end position="245"/>
    </location>
</feature>
<gene>
    <name evidence="8" type="ORF">LSTR_LSTR003533</name>
</gene>
<feature type="signal peptide" evidence="6">
    <location>
        <begin position="1"/>
        <end position="18"/>
    </location>
</feature>
<dbReference type="OrthoDB" id="6431884at2759"/>
<evidence type="ECO:0000256" key="4">
    <source>
        <dbReference type="ARBA" id="ARBA00023136"/>
    </source>
</evidence>
<sequence length="544" mass="60700">MGWRILFCLVALFRSVIGGSDDVLSELDRPIPISQVAGVMGKKTALPCDIETSSKNDAVYMVLWFKEADGEPLYSFDVRGAQYGTAKLWSSPSAFGTRAFFRTATKPAELLVDDLQLTDEGIYRCRVDFQNSPTRNSKINLTVIVPPDKPIIFDGKRRDRTKVLEPYNEGSDINLICEVSGGRPRPRVIWYLENNVIDESYEHKESGLTVNPMTFSKVGRQHLNSKLMCQATNTNLASPTFKYVILNINLKPLEVRITTKPQSISADKRYDVECRAFGSRPDAVITWWKGSRQMKKIAKNHSQDNNQSISMLTFTPVIDDDGKYLTCRAENPAFTDSALEDKWRLNVHYMPVVSLKMGSSLNPDDIKEGDDVYFECIIRANPKAYKLAWFHNGEEIHHNVTAGVILSDHSLVLQGVTKHTAGDFTCLAANTEGKGTSNPVTLKVMFVPTCKDERDELYGALKQETVALKCEVEANPPRVTFHWTFNNSGDLIDVASTRYTSAGTVSRLNYTPVSDMDYGTLACWGSNAVGQQKTPCLFQVVVAG</sequence>